<dbReference type="HOGENOM" id="CLU_2794096_0_0_1"/>
<reference evidence="1" key="2">
    <citation type="submission" date="2012-06" db="EMBL/GenBank/DDBJ databases">
        <title>Annotation of the Genome Sequence of Fusarium oxysporum Fo47.</title>
        <authorList>
            <consortium name="The Broad Institute Genomics Platform"/>
            <person name="Ma L.-J."/>
            <person name="Corby-Kistler H."/>
            <person name="Broz K."/>
            <person name="Gale L.R."/>
            <person name="Jonkers W."/>
            <person name="O'Donnell K."/>
            <person name="Ploetz R."/>
            <person name="Steinberg C."/>
            <person name="Schwartz D.C."/>
            <person name="VanEtten H."/>
            <person name="Zhou S."/>
            <person name="Young S.K."/>
            <person name="Zeng Q."/>
            <person name="Gargeya S."/>
            <person name="Fitzgerald M."/>
            <person name="Abouelleil A."/>
            <person name="Alvarado L."/>
            <person name="Chapman S.B."/>
            <person name="Gainer-Dewar J."/>
            <person name="Goldberg J."/>
            <person name="Griggs A."/>
            <person name="Gujja S."/>
            <person name="Hansen M."/>
            <person name="Howarth C."/>
            <person name="Imamovic A."/>
            <person name="Ireland A."/>
            <person name="Larimer J."/>
            <person name="McCowan C."/>
            <person name="Murphy C."/>
            <person name="Pearson M."/>
            <person name="Poon T.W."/>
            <person name="Priest M."/>
            <person name="Roberts A."/>
            <person name="Saif S."/>
            <person name="Shea T."/>
            <person name="Sykes S."/>
            <person name="Wortman J."/>
            <person name="Nusbaum C."/>
            <person name="Birren B."/>
        </authorList>
    </citation>
    <scope>NUCLEOTIDE SEQUENCE</scope>
    <source>
        <strain evidence="1">Fo47</strain>
    </source>
</reference>
<evidence type="ECO:0000313" key="1">
    <source>
        <dbReference type="EMBL" id="EWZ41072.1"/>
    </source>
</evidence>
<reference evidence="1" key="1">
    <citation type="submission" date="2011-06" db="EMBL/GenBank/DDBJ databases">
        <title>The Genome Sequence of Fusarium oxysporum Fo47.</title>
        <authorList>
            <consortium name="The Broad Institute Genome Sequencing Platform"/>
            <person name="Ma L.-J."/>
            <person name="Gale L.R."/>
            <person name="Schwartz D.C."/>
            <person name="Zhou S."/>
            <person name="Corby-Kistler H."/>
            <person name="Young S.K."/>
            <person name="Zeng Q."/>
            <person name="Gargeya S."/>
            <person name="Fitzgerald M."/>
            <person name="Haas B."/>
            <person name="Abouelleil A."/>
            <person name="Alvarado L."/>
            <person name="Arachchi H.M."/>
            <person name="Berlin A."/>
            <person name="Brown A."/>
            <person name="Chapman S.B."/>
            <person name="Chen Z."/>
            <person name="Dunbar C."/>
            <person name="Freedman E."/>
            <person name="Gearin G."/>
            <person name="Gellesch M."/>
            <person name="Goldberg J."/>
            <person name="Griggs A."/>
            <person name="Gujja S."/>
            <person name="Heiman D."/>
            <person name="Howarth C."/>
            <person name="Larson L."/>
            <person name="Lui A."/>
            <person name="MacDonald P.J.P."/>
            <person name="Mehta T."/>
            <person name="Montmayeur A."/>
            <person name="Murphy C."/>
            <person name="Neiman D."/>
            <person name="Pearson M."/>
            <person name="Priest M."/>
            <person name="Roberts A."/>
            <person name="Saif S."/>
            <person name="Shea T."/>
            <person name="Shenoy N."/>
            <person name="Sisk P."/>
            <person name="Stolte C."/>
            <person name="Sykes S."/>
            <person name="Wortman J."/>
            <person name="Nusbaum C."/>
            <person name="Birren B."/>
        </authorList>
    </citation>
    <scope>NUCLEOTIDE SEQUENCE [LARGE SCALE GENOMIC DNA]</scope>
    <source>
        <strain evidence="1">Fo47</strain>
    </source>
</reference>
<name>W9K9K5_FUSOX</name>
<dbReference type="AlphaFoldDB" id="W9K9K5"/>
<sequence>MLEKWCWMKPELKRLGLHYTSKDLHLKEKWLREHPGEDLPPERIPDDTIERLIKGRQVTRSLCYLRQL</sequence>
<protein>
    <submittedName>
        <fullName evidence="1">Uncharacterized protein</fullName>
    </submittedName>
</protein>
<gene>
    <name evidence="1" type="ORF">FOZG_06490</name>
</gene>
<dbReference type="EMBL" id="JH717899">
    <property type="protein sequence ID" value="EWZ41072.1"/>
    <property type="molecule type" value="Genomic_DNA"/>
</dbReference>
<proteinExistence type="predicted"/>
<accession>W9K9K5</accession>
<dbReference type="Gene3D" id="1.10.1370.10">
    <property type="entry name" value="Neurolysin, domain 3"/>
    <property type="match status" value="1"/>
</dbReference>
<dbReference type="InterPro" id="IPR024077">
    <property type="entry name" value="Neurolysin/TOP_dom2"/>
</dbReference>
<dbReference type="Proteomes" id="UP000030766">
    <property type="component" value="Unassembled WGS sequence"/>
</dbReference>
<dbReference type="VEuPathDB" id="FungiDB:FOZG_06490"/>
<organism evidence="1">
    <name type="scientific">Fusarium oxysporum Fo47</name>
    <dbReference type="NCBI Taxonomy" id="660027"/>
    <lineage>
        <taxon>Eukaryota</taxon>
        <taxon>Fungi</taxon>
        <taxon>Dikarya</taxon>
        <taxon>Ascomycota</taxon>
        <taxon>Pezizomycotina</taxon>
        <taxon>Sordariomycetes</taxon>
        <taxon>Hypocreomycetidae</taxon>
        <taxon>Hypocreales</taxon>
        <taxon>Nectriaceae</taxon>
        <taxon>Fusarium</taxon>
        <taxon>Fusarium oxysporum species complex</taxon>
    </lineage>
</organism>